<dbReference type="CDD" id="cd04301">
    <property type="entry name" value="NAT_SF"/>
    <property type="match status" value="1"/>
</dbReference>
<evidence type="ECO:0000256" key="1">
    <source>
        <dbReference type="ARBA" id="ARBA00022679"/>
    </source>
</evidence>
<feature type="domain" description="N-acetyltransferase" evidence="2">
    <location>
        <begin position="6"/>
        <end position="166"/>
    </location>
</feature>
<evidence type="ECO:0000259" key="2">
    <source>
        <dbReference type="PROSITE" id="PS51186"/>
    </source>
</evidence>
<sequence>MMTQTVSLHRYQPRFHQGVVDLILPIQTQEFGIAITAQQQPDLNEIEAFYQRGMGDFWLALAGDRVVGCIGLKDIGQQQAALRKMFVASDFRGKSQGVANALLNTLLGHASQRKLATIWLGTTDKFLAAHRFYEKNGFREVSVTALPEAFPLMAVDSKFYSLSMPK</sequence>
<organism evidence="3 4">
    <name type="scientific">Erwinia pyri</name>
    <dbReference type="NCBI Taxonomy" id="3062598"/>
    <lineage>
        <taxon>Bacteria</taxon>
        <taxon>Pseudomonadati</taxon>
        <taxon>Pseudomonadota</taxon>
        <taxon>Gammaproteobacteria</taxon>
        <taxon>Enterobacterales</taxon>
        <taxon>Erwiniaceae</taxon>
        <taxon>Erwinia</taxon>
    </lineage>
</organism>
<keyword evidence="4" id="KW-1185">Reference proteome</keyword>
<dbReference type="EC" id="2.3.1.-" evidence="3"/>
<dbReference type="RefSeq" id="WP_306210567.1">
    <property type="nucleotide sequence ID" value="NZ_CP132353.1"/>
</dbReference>
<dbReference type="InterPro" id="IPR050769">
    <property type="entry name" value="NAT_camello-type"/>
</dbReference>
<gene>
    <name evidence="3" type="ORF">Q3V30_03640</name>
</gene>
<evidence type="ECO:0000313" key="4">
    <source>
        <dbReference type="Proteomes" id="UP001228139"/>
    </source>
</evidence>
<dbReference type="Gene3D" id="3.40.630.30">
    <property type="match status" value="1"/>
</dbReference>
<dbReference type="KEGG" id="epi:Q3V30_03640"/>
<name>A0AA50DKU5_9GAMM</name>
<accession>A0AA50DKU5</accession>
<reference evidence="3 4" key="1">
    <citation type="submission" date="2023-07" db="EMBL/GenBank/DDBJ databases">
        <title>Pathogenic bacteria of pear tree diseases.</title>
        <authorList>
            <person name="Zhang Z."/>
            <person name="He L."/>
            <person name="Huang R."/>
        </authorList>
    </citation>
    <scope>NUCLEOTIDE SEQUENCE [LARGE SCALE GENOMIC DNA]</scope>
    <source>
        <strain evidence="3 4">DE2</strain>
    </source>
</reference>
<keyword evidence="3" id="KW-0012">Acyltransferase</keyword>
<keyword evidence="1 3" id="KW-0808">Transferase</keyword>
<dbReference type="PANTHER" id="PTHR13947:SF37">
    <property type="entry name" value="LD18367P"/>
    <property type="match status" value="1"/>
</dbReference>
<dbReference type="InterPro" id="IPR016181">
    <property type="entry name" value="Acyl_CoA_acyltransferase"/>
</dbReference>
<dbReference type="Pfam" id="PF00583">
    <property type="entry name" value="Acetyltransf_1"/>
    <property type="match status" value="1"/>
</dbReference>
<dbReference type="SUPFAM" id="SSF55729">
    <property type="entry name" value="Acyl-CoA N-acyltransferases (Nat)"/>
    <property type="match status" value="1"/>
</dbReference>
<protein>
    <submittedName>
        <fullName evidence="3">GNAT family N-acetyltransferase</fullName>
        <ecNumber evidence="3">2.3.1.-</ecNumber>
    </submittedName>
</protein>
<dbReference type="PROSITE" id="PS51186">
    <property type="entry name" value="GNAT"/>
    <property type="match status" value="1"/>
</dbReference>
<dbReference type="GO" id="GO:0008080">
    <property type="term" value="F:N-acetyltransferase activity"/>
    <property type="evidence" value="ECO:0007669"/>
    <property type="project" value="InterPro"/>
</dbReference>
<dbReference type="PANTHER" id="PTHR13947">
    <property type="entry name" value="GNAT FAMILY N-ACETYLTRANSFERASE"/>
    <property type="match status" value="1"/>
</dbReference>
<dbReference type="Proteomes" id="UP001228139">
    <property type="component" value="Chromosome"/>
</dbReference>
<dbReference type="EMBL" id="CP132353">
    <property type="protein sequence ID" value="WLS79617.1"/>
    <property type="molecule type" value="Genomic_DNA"/>
</dbReference>
<dbReference type="AlphaFoldDB" id="A0AA50DKU5"/>
<dbReference type="InterPro" id="IPR000182">
    <property type="entry name" value="GNAT_dom"/>
</dbReference>
<proteinExistence type="predicted"/>
<evidence type="ECO:0000313" key="3">
    <source>
        <dbReference type="EMBL" id="WLS79617.1"/>
    </source>
</evidence>